<organism evidence="10 11">
    <name type="scientific">Fontibacillus solani</name>
    <dbReference type="NCBI Taxonomy" id="1572857"/>
    <lineage>
        <taxon>Bacteria</taxon>
        <taxon>Bacillati</taxon>
        <taxon>Bacillota</taxon>
        <taxon>Bacilli</taxon>
        <taxon>Bacillales</taxon>
        <taxon>Paenibacillaceae</taxon>
        <taxon>Fontibacillus</taxon>
    </lineage>
</organism>
<keyword evidence="6" id="KW-0238">DNA-binding</keyword>
<evidence type="ECO:0000256" key="5">
    <source>
        <dbReference type="ARBA" id="ARBA00022747"/>
    </source>
</evidence>
<keyword evidence="2 10" id="KW-0489">Methyltransferase</keyword>
<reference evidence="10 11" key="1">
    <citation type="submission" date="2020-08" db="EMBL/GenBank/DDBJ databases">
        <title>Genomic Encyclopedia of Type Strains, Phase III (KMG-III): the genomes of soil and plant-associated and newly described type strains.</title>
        <authorList>
            <person name="Whitman W."/>
        </authorList>
    </citation>
    <scope>NUCLEOTIDE SEQUENCE [LARGE SCALE GENOMIC DNA]</scope>
    <source>
        <strain evidence="10 11">CECT 8693</strain>
    </source>
</reference>
<proteinExistence type="inferred from homology"/>
<evidence type="ECO:0000256" key="3">
    <source>
        <dbReference type="ARBA" id="ARBA00022679"/>
    </source>
</evidence>
<evidence type="ECO:0000256" key="2">
    <source>
        <dbReference type="ARBA" id="ARBA00022603"/>
    </source>
</evidence>
<dbReference type="InterPro" id="IPR002941">
    <property type="entry name" value="DNA_methylase_N4/N6"/>
</dbReference>
<feature type="domain" description="DNA methylase N-4/N-6" evidence="9">
    <location>
        <begin position="35"/>
        <end position="270"/>
    </location>
</feature>
<keyword evidence="5" id="KW-0680">Restriction system</keyword>
<dbReference type="InterPro" id="IPR001091">
    <property type="entry name" value="RM_Methyltransferase"/>
</dbReference>
<evidence type="ECO:0000256" key="7">
    <source>
        <dbReference type="ARBA" id="ARBA00049120"/>
    </source>
</evidence>
<protein>
    <recommendedName>
        <fullName evidence="8">Methyltransferase</fullName>
        <ecNumber evidence="8">2.1.1.-</ecNumber>
    </recommendedName>
</protein>
<comment type="similarity">
    <text evidence="1">Belongs to the N(4)/N(6)-methyltransferase family. N(4) subfamily.</text>
</comment>
<sequence>MDIDNIVINQNELNVYLNTSSLHISSIFSKEEPFVDLTITSPPYWNMKKYGDIETQTGYKQSYKEYLSDIRKTFQGVYDISKDTASLFVIVDTMKRNGKMVRLPDDISKELESIGWIHQDTIIWDKGKTLPWSRKGQMRNVFEYILMFTKNDSYKYYIDRIKTVDELMEWWIDYPERYNPEGKVPENIWEFTIPTQGSWGHKKEFGEEEFRHACPFPPEMMARILLLSSDTNDVILDPYAGTGVLLATAQKMGRRFIGFDTNLDYKKVFEQVTTPLISEKWPAIEAYYQTQSELKEIMKTAIYKLRVLKYPKALIKKLRPLLTTEPYNKNKFTRPVLLNIALAHNLTPEQLEDQKIGRVDYLMVINDEAMDYNTLLNHLNNLTSKAPFTKYGLLTTNQIITIAQLQDYIVQNPHNNLYFYTNGNTKDYNREINVQDILNTLDNREELFQLFDKDVPPLISNIRLEQQEYSAIPAIKYEKKTYLNELIKEDSLFDVIDFDN</sequence>
<dbReference type="Gene3D" id="3.40.50.150">
    <property type="entry name" value="Vaccinia Virus protein VP39"/>
    <property type="match status" value="1"/>
</dbReference>
<evidence type="ECO:0000256" key="4">
    <source>
        <dbReference type="ARBA" id="ARBA00022691"/>
    </source>
</evidence>
<dbReference type="GO" id="GO:0008170">
    <property type="term" value="F:N-methyltransferase activity"/>
    <property type="evidence" value="ECO:0007669"/>
    <property type="project" value="InterPro"/>
</dbReference>
<dbReference type="RefSeq" id="WP_182535854.1">
    <property type="nucleotide sequence ID" value="NZ_JACJIP010000014.1"/>
</dbReference>
<dbReference type="EC" id="2.1.1.-" evidence="8"/>
<keyword evidence="11" id="KW-1185">Reference proteome</keyword>
<dbReference type="GO" id="GO:0009307">
    <property type="term" value="P:DNA restriction-modification system"/>
    <property type="evidence" value="ECO:0007669"/>
    <property type="project" value="UniProtKB-KW"/>
</dbReference>
<comment type="caution">
    <text evidence="10">The sequence shown here is derived from an EMBL/GenBank/DDBJ whole genome shotgun (WGS) entry which is preliminary data.</text>
</comment>
<keyword evidence="3" id="KW-0808">Transferase</keyword>
<dbReference type="PRINTS" id="PR00508">
    <property type="entry name" value="S21N4MTFRASE"/>
</dbReference>
<gene>
    <name evidence="10" type="ORF">FHR92_002461</name>
</gene>
<dbReference type="InterPro" id="IPR029063">
    <property type="entry name" value="SAM-dependent_MTases_sf"/>
</dbReference>
<dbReference type="AlphaFoldDB" id="A0A7W3STT0"/>
<dbReference type="PROSITE" id="PS00093">
    <property type="entry name" value="N4_MTASE"/>
    <property type="match status" value="1"/>
</dbReference>
<comment type="catalytic activity">
    <reaction evidence="7">
        <text>a 2'-deoxycytidine in DNA + S-adenosyl-L-methionine = an N(4)-methyl-2'-deoxycytidine in DNA + S-adenosyl-L-homocysteine + H(+)</text>
        <dbReference type="Rhea" id="RHEA:16857"/>
        <dbReference type="Rhea" id="RHEA-COMP:11369"/>
        <dbReference type="Rhea" id="RHEA-COMP:13674"/>
        <dbReference type="ChEBI" id="CHEBI:15378"/>
        <dbReference type="ChEBI" id="CHEBI:57856"/>
        <dbReference type="ChEBI" id="CHEBI:59789"/>
        <dbReference type="ChEBI" id="CHEBI:85452"/>
        <dbReference type="ChEBI" id="CHEBI:137933"/>
        <dbReference type="EC" id="2.1.1.113"/>
    </reaction>
</comment>
<dbReference type="Pfam" id="PF01555">
    <property type="entry name" value="N6_N4_Mtase"/>
    <property type="match status" value="1"/>
</dbReference>
<dbReference type="GO" id="GO:0032259">
    <property type="term" value="P:methylation"/>
    <property type="evidence" value="ECO:0007669"/>
    <property type="project" value="UniProtKB-KW"/>
</dbReference>
<dbReference type="GO" id="GO:0003677">
    <property type="term" value="F:DNA binding"/>
    <property type="evidence" value="ECO:0007669"/>
    <property type="project" value="UniProtKB-KW"/>
</dbReference>
<evidence type="ECO:0000256" key="1">
    <source>
        <dbReference type="ARBA" id="ARBA00010203"/>
    </source>
</evidence>
<dbReference type="Proteomes" id="UP000567067">
    <property type="component" value="Unassembled WGS sequence"/>
</dbReference>
<dbReference type="InterPro" id="IPR017985">
    <property type="entry name" value="MeTrfase_CN4_CS"/>
</dbReference>
<evidence type="ECO:0000313" key="10">
    <source>
        <dbReference type="EMBL" id="MBA9085989.1"/>
    </source>
</evidence>
<accession>A0A7W3STT0</accession>
<evidence type="ECO:0000256" key="8">
    <source>
        <dbReference type="RuleBase" id="RU362026"/>
    </source>
</evidence>
<dbReference type="GO" id="GO:0015667">
    <property type="term" value="F:site-specific DNA-methyltransferase (cytosine-N4-specific) activity"/>
    <property type="evidence" value="ECO:0007669"/>
    <property type="project" value="UniProtKB-EC"/>
</dbReference>
<evidence type="ECO:0000313" key="11">
    <source>
        <dbReference type="Proteomes" id="UP000567067"/>
    </source>
</evidence>
<name>A0A7W3STT0_9BACL</name>
<evidence type="ECO:0000256" key="6">
    <source>
        <dbReference type="ARBA" id="ARBA00023125"/>
    </source>
</evidence>
<evidence type="ECO:0000259" key="9">
    <source>
        <dbReference type="Pfam" id="PF01555"/>
    </source>
</evidence>
<keyword evidence="4" id="KW-0949">S-adenosyl-L-methionine</keyword>
<dbReference type="EMBL" id="JACJIP010000014">
    <property type="protein sequence ID" value="MBA9085989.1"/>
    <property type="molecule type" value="Genomic_DNA"/>
</dbReference>
<dbReference type="SUPFAM" id="SSF53335">
    <property type="entry name" value="S-adenosyl-L-methionine-dependent methyltransferases"/>
    <property type="match status" value="1"/>
</dbReference>